<comment type="caution">
    <text evidence="2">The sequence shown here is derived from an EMBL/GenBank/DDBJ whole genome shotgun (WGS) entry which is preliminary data.</text>
</comment>
<keyword evidence="1" id="KW-1133">Transmembrane helix</keyword>
<accession>A0A1J4J5H3</accession>
<dbReference type="RefSeq" id="XP_068347627.1">
    <property type="nucleotide sequence ID" value="XM_068495850.1"/>
</dbReference>
<dbReference type="AlphaFoldDB" id="A0A1J4J5H3"/>
<dbReference type="GeneID" id="94830554"/>
<evidence type="ECO:0000313" key="3">
    <source>
        <dbReference type="Proteomes" id="UP000179807"/>
    </source>
</evidence>
<evidence type="ECO:0000256" key="1">
    <source>
        <dbReference type="SAM" id="Phobius"/>
    </source>
</evidence>
<name>A0A1J4J5H3_9EUKA</name>
<gene>
    <name evidence="2" type="ORF">TRFO_11114</name>
</gene>
<feature type="transmembrane region" description="Helical" evidence="1">
    <location>
        <begin position="136"/>
        <end position="156"/>
    </location>
</feature>
<sequence>MFLLSLISYSIYTNDPPVVFAYHKTTPITENDFDSFYNAHKNDIIVIRSNGTLRKSQIAEYIGVQCEGGASVDLSRVRVYKPTSQLPSILEGENVRPVGSAQQVCDILKEDYQYIVAAEATPTVGKVGYSNPFTPGVWNCFFMIIICIAFIIWSMIHYASIDVQTRFAKKIN</sequence>
<keyword evidence="3" id="KW-1185">Reference proteome</keyword>
<evidence type="ECO:0000313" key="2">
    <source>
        <dbReference type="EMBL" id="OHS94490.1"/>
    </source>
</evidence>
<dbReference type="EMBL" id="MLAK01001315">
    <property type="protein sequence ID" value="OHS94490.1"/>
    <property type="molecule type" value="Genomic_DNA"/>
</dbReference>
<protein>
    <submittedName>
        <fullName evidence="2">Uncharacterized protein</fullName>
    </submittedName>
</protein>
<reference evidence="2" key="1">
    <citation type="submission" date="2016-10" db="EMBL/GenBank/DDBJ databases">
        <authorList>
            <person name="Benchimol M."/>
            <person name="Almeida L.G."/>
            <person name="Vasconcelos A.T."/>
            <person name="Perreira-Neves A."/>
            <person name="Rosa I.A."/>
            <person name="Tasca T."/>
            <person name="Bogo M.R."/>
            <person name="de Souza W."/>
        </authorList>
    </citation>
    <scope>NUCLEOTIDE SEQUENCE [LARGE SCALE GENOMIC DNA]</scope>
    <source>
        <strain evidence="2">K</strain>
    </source>
</reference>
<dbReference type="VEuPathDB" id="TrichDB:TRFO_11114"/>
<proteinExistence type="predicted"/>
<keyword evidence="1" id="KW-0812">Transmembrane</keyword>
<keyword evidence="1" id="KW-0472">Membrane</keyword>
<organism evidence="2 3">
    <name type="scientific">Tritrichomonas foetus</name>
    <dbReference type="NCBI Taxonomy" id="1144522"/>
    <lineage>
        <taxon>Eukaryota</taxon>
        <taxon>Metamonada</taxon>
        <taxon>Parabasalia</taxon>
        <taxon>Tritrichomonadida</taxon>
        <taxon>Tritrichomonadidae</taxon>
        <taxon>Tritrichomonas</taxon>
    </lineage>
</organism>
<dbReference type="Proteomes" id="UP000179807">
    <property type="component" value="Unassembled WGS sequence"/>
</dbReference>